<dbReference type="AlphaFoldDB" id="A0A4D4JD82"/>
<gene>
    <name evidence="2" type="ORF">GTS_34660</name>
</gene>
<organism evidence="2 3">
    <name type="scientific">Gandjariella thermophila</name>
    <dbReference type="NCBI Taxonomy" id="1931992"/>
    <lineage>
        <taxon>Bacteria</taxon>
        <taxon>Bacillati</taxon>
        <taxon>Actinomycetota</taxon>
        <taxon>Actinomycetes</taxon>
        <taxon>Pseudonocardiales</taxon>
        <taxon>Pseudonocardiaceae</taxon>
        <taxon>Gandjariella</taxon>
    </lineage>
</organism>
<dbReference type="RefSeq" id="WP_137814886.1">
    <property type="nucleotide sequence ID" value="NZ_BJFL01000018.1"/>
</dbReference>
<feature type="transmembrane region" description="Helical" evidence="1">
    <location>
        <begin position="51"/>
        <end position="73"/>
    </location>
</feature>
<proteinExistence type="predicted"/>
<keyword evidence="1" id="KW-1133">Transmembrane helix</keyword>
<keyword evidence="3" id="KW-1185">Reference proteome</keyword>
<name>A0A4D4JD82_9PSEU</name>
<protein>
    <recommendedName>
        <fullName evidence="4">CRISPR-associated protein</fullName>
    </recommendedName>
</protein>
<dbReference type="SUPFAM" id="SSF52980">
    <property type="entry name" value="Restriction endonuclease-like"/>
    <property type="match status" value="1"/>
</dbReference>
<reference evidence="3" key="1">
    <citation type="submission" date="2019-04" db="EMBL/GenBank/DDBJ databases">
        <title>Draft genome sequence of Pseudonocardiaceae bacterium SL3-2-4.</title>
        <authorList>
            <person name="Ningsih F."/>
            <person name="Yokota A."/>
            <person name="Sakai Y."/>
            <person name="Nanatani K."/>
            <person name="Yabe S."/>
            <person name="Oetari A."/>
            <person name="Sjamsuridzal W."/>
        </authorList>
    </citation>
    <scope>NUCLEOTIDE SEQUENCE [LARGE SCALE GENOMIC DNA]</scope>
    <source>
        <strain evidence="3">SL3-2-4</strain>
    </source>
</reference>
<dbReference type="EMBL" id="BJFL01000018">
    <property type="protein sequence ID" value="GDY31833.1"/>
    <property type="molecule type" value="Genomic_DNA"/>
</dbReference>
<keyword evidence="1" id="KW-0812">Transmembrane</keyword>
<sequence>MKVTRWLGDRIFGARRHLEGVFTAVLLVPVAPDVFVDLWGSPENSPRNAWLRAAAVAAAFVAAFVVGFARHLWVRGRARRPLPLTELPEADVLVVPLSPRRDRLPYNRTGRGDREPEVPEFLCEGTRPRSVVGIVTPQLDSAVDALTKEFDADGITFVPVRIIDAYSPAAVIGESERIAEAVRAIGAAPQRILVDVTGGTAAMTIGMLRVAASLGARCVYVSSAADKEGNRVPYTQRGHAFDPRTIVGTG</sequence>
<evidence type="ECO:0000313" key="3">
    <source>
        <dbReference type="Proteomes" id="UP000298860"/>
    </source>
</evidence>
<comment type="caution">
    <text evidence="2">The sequence shown here is derived from an EMBL/GenBank/DDBJ whole genome shotgun (WGS) entry which is preliminary data.</text>
</comment>
<evidence type="ECO:0000313" key="2">
    <source>
        <dbReference type="EMBL" id="GDY31833.1"/>
    </source>
</evidence>
<dbReference type="Gene3D" id="3.40.50.10770">
    <property type="entry name" value="Hypothetical protein VC1899 like domain (Restriction endonuclease-like)"/>
    <property type="match status" value="1"/>
</dbReference>
<feature type="transmembrane region" description="Helical" evidence="1">
    <location>
        <begin position="21"/>
        <end position="39"/>
    </location>
</feature>
<dbReference type="InterPro" id="IPR011335">
    <property type="entry name" value="Restrct_endonuc-II-like"/>
</dbReference>
<evidence type="ECO:0008006" key="4">
    <source>
        <dbReference type="Google" id="ProtNLM"/>
    </source>
</evidence>
<dbReference type="Proteomes" id="UP000298860">
    <property type="component" value="Unassembled WGS sequence"/>
</dbReference>
<accession>A0A4D4JD82</accession>
<keyword evidence="1" id="KW-0472">Membrane</keyword>
<dbReference type="OrthoDB" id="9828672at2"/>
<evidence type="ECO:0000256" key="1">
    <source>
        <dbReference type="SAM" id="Phobius"/>
    </source>
</evidence>